<dbReference type="Proteomes" id="UP000494170">
    <property type="component" value="Unassembled WGS sequence"/>
</dbReference>
<gene>
    <name evidence="2" type="ORF">BLA6863_02822</name>
</gene>
<sequence length="146" mass="16044">MGDILRVRGAARIDQCVVVRALDVPVRMLGAQRILARDAIGHDFEQQAQPVAVCELREPREGFERARARRERLGRPAEIGHVARKAGDARGPERADQHVIEAHAGDLGERLRPGVERPDEAGVAELDMRSEDRRGVHGAGRRGGGR</sequence>
<dbReference type="EMBL" id="CABVPY010000014">
    <property type="protein sequence ID" value="VWB60700.1"/>
    <property type="molecule type" value="Genomic_DNA"/>
</dbReference>
<evidence type="ECO:0000256" key="1">
    <source>
        <dbReference type="SAM" id="MobiDB-lite"/>
    </source>
</evidence>
<evidence type="ECO:0000313" key="2">
    <source>
        <dbReference type="EMBL" id="VWB60700.1"/>
    </source>
</evidence>
<proteinExistence type="predicted"/>
<reference evidence="2 3" key="1">
    <citation type="submission" date="2019-09" db="EMBL/GenBank/DDBJ databases">
        <authorList>
            <person name="Depoorter E."/>
        </authorList>
    </citation>
    <scope>NUCLEOTIDE SEQUENCE [LARGE SCALE GENOMIC DNA]</scope>
    <source>
        <strain evidence="2">LMG 6863</strain>
    </source>
</reference>
<feature type="region of interest" description="Disordered" evidence="1">
    <location>
        <begin position="68"/>
        <end position="146"/>
    </location>
</feature>
<name>A0A6P2L242_BURL3</name>
<organism evidence="2 3">
    <name type="scientific">Burkholderia lata (strain ATCC 17760 / DSM 23089 / LMG 22485 / NCIMB 9086 / R18194 / 383)</name>
    <dbReference type="NCBI Taxonomy" id="482957"/>
    <lineage>
        <taxon>Bacteria</taxon>
        <taxon>Pseudomonadati</taxon>
        <taxon>Pseudomonadota</taxon>
        <taxon>Betaproteobacteria</taxon>
        <taxon>Burkholderiales</taxon>
        <taxon>Burkholderiaceae</taxon>
        <taxon>Burkholderia</taxon>
        <taxon>Burkholderia cepacia complex</taxon>
    </lineage>
</organism>
<protein>
    <submittedName>
        <fullName evidence="2">Uncharacterized protein</fullName>
    </submittedName>
</protein>
<evidence type="ECO:0000313" key="3">
    <source>
        <dbReference type="Proteomes" id="UP000494170"/>
    </source>
</evidence>
<feature type="compositionally biased region" description="Basic and acidic residues" evidence="1">
    <location>
        <begin position="85"/>
        <end position="135"/>
    </location>
</feature>
<dbReference type="AlphaFoldDB" id="A0A6P2L242"/>
<accession>A0A6P2L242</accession>